<protein>
    <submittedName>
        <fullName evidence="3">Uncharacterized protein</fullName>
    </submittedName>
</protein>
<dbReference type="KEGG" id="pchm:VFPPC_12892"/>
<proteinExistence type="predicted"/>
<name>A0A179G6C2_METCM</name>
<feature type="compositionally biased region" description="Low complexity" evidence="1">
    <location>
        <begin position="141"/>
        <end position="159"/>
    </location>
</feature>
<dbReference type="RefSeq" id="XP_018149026.1">
    <property type="nucleotide sequence ID" value="XM_018290669.1"/>
</dbReference>
<feature type="region of interest" description="Disordered" evidence="1">
    <location>
        <begin position="206"/>
        <end position="230"/>
    </location>
</feature>
<dbReference type="OrthoDB" id="4848821at2759"/>
<dbReference type="GeneID" id="28854663"/>
<comment type="caution">
    <text evidence="3">The sequence shown here is derived from an EMBL/GenBank/DDBJ whole genome shotgun (WGS) entry which is preliminary data.</text>
</comment>
<dbReference type="EMBL" id="LSBJ02000001">
    <property type="protein sequence ID" value="OAQ72943.1"/>
    <property type="molecule type" value="Genomic_DNA"/>
</dbReference>
<gene>
    <name evidence="3" type="ORF">VFPPC_12892</name>
</gene>
<feature type="transmembrane region" description="Helical" evidence="2">
    <location>
        <begin position="165"/>
        <end position="188"/>
    </location>
</feature>
<feature type="region of interest" description="Disordered" evidence="1">
    <location>
        <begin position="139"/>
        <end position="159"/>
    </location>
</feature>
<keyword evidence="4" id="KW-1185">Reference proteome</keyword>
<evidence type="ECO:0000256" key="2">
    <source>
        <dbReference type="SAM" id="Phobius"/>
    </source>
</evidence>
<evidence type="ECO:0000313" key="3">
    <source>
        <dbReference type="EMBL" id="OAQ72943.1"/>
    </source>
</evidence>
<dbReference type="CDD" id="cd12087">
    <property type="entry name" value="TM_EGFR-like"/>
    <property type="match status" value="1"/>
</dbReference>
<organism evidence="3 4">
    <name type="scientific">Pochonia chlamydosporia 170</name>
    <dbReference type="NCBI Taxonomy" id="1380566"/>
    <lineage>
        <taxon>Eukaryota</taxon>
        <taxon>Fungi</taxon>
        <taxon>Dikarya</taxon>
        <taxon>Ascomycota</taxon>
        <taxon>Pezizomycotina</taxon>
        <taxon>Sordariomycetes</taxon>
        <taxon>Hypocreomycetidae</taxon>
        <taxon>Hypocreales</taxon>
        <taxon>Clavicipitaceae</taxon>
        <taxon>Pochonia</taxon>
    </lineage>
</organism>
<evidence type="ECO:0000313" key="4">
    <source>
        <dbReference type="Proteomes" id="UP000078397"/>
    </source>
</evidence>
<reference evidence="3 4" key="1">
    <citation type="journal article" date="2016" name="PLoS Pathog.">
        <title>Biosynthesis of antibiotic leucinostatins in bio-control fungus Purpureocillium lilacinum and their inhibition on phytophthora revealed by genome mining.</title>
        <authorList>
            <person name="Wang G."/>
            <person name="Liu Z."/>
            <person name="Lin R."/>
            <person name="Li E."/>
            <person name="Mao Z."/>
            <person name="Ling J."/>
            <person name="Yang Y."/>
            <person name="Yin W.B."/>
            <person name="Xie B."/>
        </authorList>
    </citation>
    <scope>NUCLEOTIDE SEQUENCE [LARGE SCALE GENOMIC DNA]</scope>
    <source>
        <strain evidence="3">170</strain>
    </source>
</reference>
<dbReference type="Proteomes" id="UP000078397">
    <property type="component" value="Unassembled WGS sequence"/>
</dbReference>
<keyword evidence="2" id="KW-0472">Membrane</keyword>
<accession>A0A179G6C2</accession>
<dbReference type="AlphaFoldDB" id="A0A179G6C2"/>
<evidence type="ECO:0000256" key="1">
    <source>
        <dbReference type="SAM" id="MobiDB-lite"/>
    </source>
</evidence>
<keyword evidence="2" id="KW-1133">Transmembrane helix</keyword>
<keyword evidence="2" id="KW-0812">Transmembrane</keyword>
<dbReference type="STRING" id="1380566.A0A179G6C2"/>
<sequence>MSEYTIPSTWTAPTSCFATTNYYRVLLGGGYFSNEAALPDLLVLVRQVDPRVMVNNVTSNVFSFMCKDNEYGCHATATLGVVWTGTLTDIGLSQPTEEPITRTPYTEEGLEAWGVKLLYVPATATISSVASTNTVPDQLASTTKSTSTPSQTGPPSVSGSLSSGAIAGIAVGSAAVVGLLSLGAFLLYRKKRKAKEAVITHPIAQREEQEKSVQPHRQSRPYQLDAPERRDLVWEMQG</sequence>